<accession>A0ACC2JY56</accession>
<keyword evidence="2" id="KW-1185">Reference proteome</keyword>
<proteinExistence type="predicted"/>
<dbReference type="EMBL" id="JAPUUL010000130">
    <property type="protein sequence ID" value="KAJ8132427.1"/>
    <property type="molecule type" value="Genomic_DNA"/>
</dbReference>
<dbReference type="Proteomes" id="UP001153332">
    <property type="component" value="Unassembled WGS sequence"/>
</dbReference>
<reference evidence="1" key="1">
    <citation type="submission" date="2022-12" db="EMBL/GenBank/DDBJ databases">
        <title>Genome Sequence of Lasiodiplodia mahajangana.</title>
        <authorList>
            <person name="Buettner E."/>
        </authorList>
    </citation>
    <scope>NUCLEOTIDE SEQUENCE</scope>
    <source>
        <strain evidence="1">VT137</strain>
    </source>
</reference>
<comment type="caution">
    <text evidence="1">The sequence shown here is derived from an EMBL/GenBank/DDBJ whole genome shotgun (WGS) entry which is preliminary data.</text>
</comment>
<name>A0ACC2JY56_9PEZI</name>
<gene>
    <name evidence="1" type="ORF">O1611_g1197</name>
</gene>
<evidence type="ECO:0000313" key="2">
    <source>
        <dbReference type="Proteomes" id="UP001153332"/>
    </source>
</evidence>
<organism evidence="1 2">
    <name type="scientific">Lasiodiplodia mahajangana</name>
    <dbReference type="NCBI Taxonomy" id="1108764"/>
    <lineage>
        <taxon>Eukaryota</taxon>
        <taxon>Fungi</taxon>
        <taxon>Dikarya</taxon>
        <taxon>Ascomycota</taxon>
        <taxon>Pezizomycotina</taxon>
        <taxon>Dothideomycetes</taxon>
        <taxon>Dothideomycetes incertae sedis</taxon>
        <taxon>Botryosphaeriales</taxon>
        <taxon>Botryosphaeriaceae</taxon>
        <taxon>Lasiodiplodia</taxon>
    </lineage>
</organism>
<sequence>MTKLLGARILYYLFGYNAAFYSKPPSVAMARKQRKSPATSSMHPEKHTEVSRLLEDENLVFTFHGNDDDYGCTKSWDSAVMGRFRCYNANCGTNGWSSKQIAITIRMYPGKKYNARVYHQRCKNCGSLSKPTLDDTYAERVTYWLKKWCGIHLERPDNSGQSKGPHQSRFCEGCKAGHCPQAKQSSYD</sequence>
<evidence type="ECO:0000313" key="1">
    <source>
        <dbReference type="EMBL" id="KAJ8132427.1"/>
    </source>
</evidence>
<protein>
    <submittedName>
        <fullName evidence="1">Uncharacterized protein</fullName>
    </submittedName>
</protein>